<dbReference type="EMBL" id="LZPO01097254">
    <property type="protein sequence ID" value="OBS64274.1"/>
    <property type="molecule type" value="Genomic_DNA"/>
</dbReference>
<dbReference type="InterPro" id="IPR016054">
    <property type="entry name" value="LY6_UPA_recep-like"/>
</dbReference>
<keyword evidence="4 6" id="KW-0472">Membrane</keyword>
<dbReference type="Gene3D" id="2.10.60.10">
    <property type="entry name" value="CD59"/>
    <property type="match status" value="1"/>
</dbReference>
<keyword evidence="6" id="KW-0812">Transmembrane</keyword>
<dbReference type="PANTHER" id="PTHR15049">
    <property type="entry name" value="GLYCOSYL-PHOSPHATIDYLINOSITOL-ANCHORED MOLECULE-LIKE PROTEIN-RELATED"/>
    <property type="match status" value="1"/>
</dbReference>
<dbReference type="Proteomes" id="UP000092124">
    <property type="component" value="Unassembled WGS sequence"/>
</dbReference>
<evidence type="ECO:0000256" key="5">
    <source>
        <dbReference type="ARBA" id="ARBA00023180"/>
    </source>
</evidence>
<evidence type="ECO:0000256" key="3">
    <source>
        <dbReference type="ARBA" id="ARBA00022729"/>
    </source>
</evidence>
<evidence type="ECO:0000256" key="4">
    <source>
        <dbReference type="ARBA" id="ARBA00023136"/>
    </source>
</evidence>
<evidence type="ECO:0000313" key="9">
    <source>
        <dbReference type="Proteomes" id="UP000092124"/>
    </source>
</evidence>
<sequence>MDLEQGALPSLMGMVLFTFRFTCLMEMMHPFFLIILLGLPWVNTTVNSTSGLDNSTSGLDTAIKPRQEAFRCYICASTNTFNCFEPRTCTSSQKFCLIVALRMNSRELLVHKNCIDICSFTLAEPPPADRKISQHFNFYYTMCCRGTFCNVGGPGNLERDLFPPSVIEERVIARAVCLGEFNLLLSLSLILSSSILT</sequence>
<evidence type="ECO:0000259" key="7">
    <source>
        <dbReference type="SMART" id="SM00134"/>
    </source>
</evidence>
<dbReference type="InterPro" id="IPR052874">
    <property type="entry name" value="Sperm-ZP_regulatory"/>
</dbReference>
<dbReference type="PANTHER" id="PTHR15049:SF2">
    <property type="entry name" value="GLYCOSYL-PHOSPHATIDYLINOSITOL-ANCHORED MOLECULE-LIKE PROTEIN"/>
    <property type="match status" value="1"/>
</dbReference>
<name>A0A1A6GEJ4_NEOLE</name>
<evidence type="ECO:0000313" key="8">
    <source>
        <dbReference type="EMBL" id="OBS64274.1"/>
    </source>
</evidence>
<evidence type="ECO:0000256" key="1">
    <source>
        <dbReference type="ARBA" id="ARBA00004236"/>
    </source>
</evidence>
<dbReference type="OrthoDB" id="9837583at2759"/>
<protein>
    <recommendedName>
        <fullName evidence="7">UPAR/Ly6 domain-containing protein</fullName>
    </recommendedName>
</protein>
<keyword evidence="9" id="KW-1185">Reference proteome</keyword>
<dbReference type="InterPro" id="IPR045860">
    <property type="entry name" value="Snake_toxin-like_sf"/>
</dbReference>
<dbReference type="PROSITE" id="PS00983">
    <property type="entry name" value="LY6_UPAR"/>
    <property type="match status" value="1"/>
</dbReference>
<comment type="caution">
    <text evidence="8">The sequence shown here is derived from an EMBL/GenBank/DDBJ whole genome shotgun (WGS) entry which is preliminary data.</text>
</comment>
<keyword evidence="6" id="KW-1133">Transmembrane helix</keyword>
<proteinExistence type="predicted"/>
<dbReference type="GO" id="GO:0005886">
    <property type="term" value="C:plasma membrane"/>
    <property type="evidence" value="ECO:0007669"/>
    <property type="project" value="UniProtKB-SubCell"/>
</dbReference>
<feature type="domain" description="UPAR/Ly6" evidence="7">
    <location>
        <begin position="70"/>
        <end position="162"/>
    </location>
</feature>
<gene>
    <name evidence="8" type="ORF">A6R68_07191</name>
</gene>
<comment type="subcellular location">
    <subcellularLocation>
        <location evidence="1">Cell membrane</location>
    </subcellularLocation>
</comment>
<dbReference type="CDD" id="cd23555">
    <property type="entry name" value="TFP_LU_ECD_GML"/>
    <property type="match status" value="1"/>
</dbReference>
<organism evidence="8 9">
    <name type="scientific">Neotoma lepida</name>
    <name type="common">Desert woodrat</name>
    <dbReference type="NCBI Taxonomy" id="56216"/>
    <lineage>
        <taxon>Eukaryota</taxon>
        <taxon>Metazoa</taxon>
        <taxon>Chordata</taxon>
        <taxon>Craniata</taxon>
        <taxon>Vertebrata</taxon>
        <taxon>Euteleostomi</taxon>
        <taxon>Mammalia</taxon>
        <taxon>Eutheria</taxon>
        <taxon>Euarchontoglires</taxon>
        <taxon>Glires</taxon>
        <taxon>Rodentia</taxon>
        <taxon>Myomorpha</taxon>
        <taxon>Muroidea</taxon>
        <taxon>Cricetidae</taxon>
        <taxon>Neotominae</taxon>
        <taxon>Neotoma</taxon>
    </lineage>
</organism>
<dbReference type="AlphaFoldDB" id="A0A1A6GEJ4"/>
<accession>A0A1A6GEJ4</accession>
<dbReference type="SMART" id="SM00134">
    <property type="entry name" value="LU"/>
    <property type="match status" value="1"/>
</dbReference>
<feature type="transmembrane region" description="Helical" evidence="6">
    <location>
        <begin position="21"/>
        <end position="42"/>
    </location>
</feature>
<keyword evidence="2" id="KW-1003">Cell membrane</keyword>
<reference evidence="8 9" key="1">
    <citation type="submission" date="2016-06" db="EMBL/GenBank/DDBJ databases">
        <title>The Draft Genome Sequence and Annotation of the Desert Woodrat Neotoma lepida.</title>
        <authorList>
            <person name="Campbell M."/>
            <person name="Oakeson K.F."/>
            <person name="Yandell M."/>
            <person name="Halpert J.R."/>
            <person name="Dearing D."/>
        </authorList>
    </citation>
    <scope>NUCLEOTIDE SEQUENCE [LARGE SCALE GENOMIC DNA]</scope>
    <source>
        <strain evidence="8">417</strain>
        <tissue evidence="8">Liver</tissue>
    </source>
</reference>
<keyword evidence="5" id="KW-0325">Glycoprotein</keyword>
<dbReference type="Pfam" id="PF00087">
    <property type="entry name" value="Toxin_TOLIP"/>
    <property type="match status" value="1"/>
</dbReference>
<dbReference type="SUPFAM" id="SSF57302">
    <property type="entry name" value="Snake toxin-like"/>
    <property type="match status" value="1"/>
</dbReference>
<dbReference type="InterPro" id="IPR018363">
    <property type="entry name" value="CD59_antigen_CS"/>
</dbReference>
<evidence type="ECO:0000256" key="2">
    <source>
        <dbReference type="ARBA" id="ARBA00022475"/>
    </source>
</evidence>
<dbReference type="InterPro" id="IPR035076">
    <property type="entry name" value="Toxin/TOLIP"/>
</dbReference>
<dbReference type="STRING" id="56216.A0A1A6GEJ4"/>
<evidence type="ECO:0000256" key="6">
    <source>
        <dbReference type="SAM" id="Phobius"/>
    </source>
</evidence>
<keyword evidence="3" id="KW-0732">Signal</keyword>